<dbReference type="GO" id="GO:0015244">
    <property type="term" value="F:fluconazole transmembrane transporter activity"/>
    <property type="evidence" value="ECO:0007669"/>
    <property type="project" value="TreeGrafter"/>
</dbReference>
<dbReference type="SUPFAM" id="SSF103473">
    <property type="entry name" value="MFS general substrate transporter"/>
    <property type="match status" value="1"/>
</dbReference>
<evidence type="ECO:0000313" key="8">
    <source>
        <dbReference type="Proteomes" id="UP000094385"/>
    </source>
</evidence>
<dbReference type="STRING" id="675824.A0A1E3Q011"/>
<evidence type="ECO:0000256" key="5">
    <source>
        <dbReference type="SAM" id="Phobius"/>
    </source>
</evidence>
<proteinExistence type="predicted"/>
<accession>A0A1E3Q011</accession>
<organism evidence="7 8">
    <name type="scientific">Lipomyces starkeyi NRRL Y-11557</name>
    <dbReference type="NCBI Taxonomy" id="675824"/>
    <lineage>
        <taxon>Eukaryota</taxon>
        <taxon>Fungi</taxon>
        <taxon>Dikarya</taxon>
        <taxon>Ascomycota</taxon>
        <taxon>Saccharomycotina</taxon>
        <taxon>Lipomycetes</taxon>
        <taxon>Lipomycetales</taxon>
        <taxon>Lipomycetaceae</taxon>
        <taxon>Lipomyces</taxon>
    </lineage>
</organism>
<dbReference type="InterPro" id="IPR036259">
    <property type="entry name" value="MFS_trans_sf"/>
</dbReference>
<evidence type="ECO:0000256" key="3">
    <source>
        <dbReference type="ARBA" id="ARBA00022989"/>
    </source>
</evidence>
<comment type="subcellular location">
    <subcellularLocation>
        <location evidence="1">Membrane</location>
        <topology evidence="1">Multi-pass membrane protein</topology>
    </subcellularLocation>
</comment>
<feature type="transmembrane region" description="Helical" evidence="5">
    <location>
        <begin position="179"/>
        <end position="198"/>
    </location>
</feature>
<feature type="transmembrane region" description="Helical" evidence="5">
    <location>
        <begin position="519"/>
        <end position="543"/>
    </location>
</feature>
<dbReference type="PROSITE" id="PS50850">
    <property type="entry name" value="MFS"/>
    <property type="match status" value="1"/>
</dbReference>
<dbReference type="AlphaFoldDB" id="A0A1E3Q011"/>
<keyword evidence="3 5" id="KW-1133">Transmembrane helix</keyword>
<evidence type="ECO:0000256" key="1">
    <source>
        <dbReference type="ARBA" id="ARBA00004141"/>
    </source>
</evidence>
<dbReference type="EMBL" id="KV454298">
    <property type="protein sequence ID" value="ODQ71025.1"/>
    <property type="molecule type" value="Genomic_DNA"/>
</dbReference>
<feature type="transmembrane region" description="Helical" evidence="5">
    <location>
        <begin position="385"/>
        <end position="409"/>
    </location>
</feature>
<dbReference type="PANTHER" id="PTHR23502">
    <property type="entry name" value="MAJOR FACILITATOR SUPERFAMILY"/>
    <property type="match status" value="1"/>
</dbReference>
<feature type="transmembrane region" description="Helical" evidence="5">
    <location>
        <begin position="142"/>
        <end position="167"/>
    </location>
</feature>
<feature type="transmembrane region" description="Helical" evidence="5">
    <location>
        <begin position="110"/>
        <end position="130"/>
    </location>
</feature>
<sequence>MLDIIRASFGGEIIHLLSGGRLLQYPDQQPGFIVPSTFGVQVADDVVQLSTLSRNGPEAALKLAEDKLDFERDYSSSSSAASTLAPSYIVDWYGPDDPENPRNWSDRKKLFILAEICILTFSVYIGSAMYTPGVEQIMEEFHVGSVVALLPLAVYVAAYGIGPMIFAPLSEAPLIGRNWVYIPSLLLFAVLQIPTALVKNIGGFIAVRAITGFVSSPPLANGGASIGDVLSMNNLSYGLALWSVSAVLGPVMGPFLGSVFAQIKGWRWTFWCLSWISGLAFVVLLFFLPETSEATILQRRARRLRKLTGDIRYTTKAEQEYANLTVREVAYESFIRPFIITFTEPGVFFLNSYTALIYAVMYSWFEAFPLVFVGIHRFNLIQTGLSYFGIMIGATVAAIAFCSAMYFYLAPRLQRGAPPETIFRIALFAAPILPVSLLLFGWSSTASVHWIVPIIASGLFLLGGYTVFQVVFNYLGMSYPRFLASVFAGNDLFRSCFAAAFPLFAKAMFVNLGEERFPVAWGSTLLAGIALLMVLIPVVLLVLGHRLRSGSKYAN</sequence>
<feature type="transmembrane region" description="Helical" evidence="5">
    <location>
        <begin position="235"/>
        <end position="256"/>
    </location>
</feature>
<feature type="transmembrane region" description="Helical" evidence="5">
    <location>
        <begin position="421"/>
        <end position="442"/>
    </location>
</feature>
<dbReference type="GO" id="GO:0005886">
    <property type="term" value="C:plasma membrane"/>
    <property type="evidence" value="ECO:0007669"/>
    <property type="project" value="TreeGrafter"/>
</dbReference>
<dbReference type="OrthoDB" id="3357846at2759"/>
<reference evidence="7 8" key="1">
    <citation type="journal article" date="2016" name="Proc. Natl. Acad. Sci. U.S.A.">
        <title>Comparative genomics of biotechnologically important yeasts.</title>
        <authorList>
            <person name="Riley R."/>
            <person name="Haridas S."/>
            <person name="Wolfe K.H."/>
            <person name="Lopes M.R."/>
            <person name="Hittinger C.T."/>
            <person name="Goeker M."/>
            <person name="Salamov A.A."/>
            <person name="Wisecaver J.H."/>
            <person name="Long T.M."/>
            <person name="Calvey C.H."/>
            <person name="Aerts A.L."/>
            <person name="Barry K.W."/>
            <person name="Choi C."/>
            <person name="Clum A."/>
            <person name="Coughlan A.Y."/>
            <person name="Deshpande S."/>
            <person name="Douglass A.P."/>
            <person name="Hanson S.J."/>
            <person name="Klenk H.-P."/>
            <person name="LaButti K.M."/>
            <person name="Lapidus A."/>
            <person name="Lindquist E.A."/>
            <person name="Lipzen A.M."/>
            <person name="Meier-Kolthoff J.P."/>
            <person name="Ohm R.A."/>
            <person name="Otillar R.P."/>
            <person name="Pangilinan J.L."/>
            <person name="Peng Y."/>
            <person name="Rokas A."/>
            <person name="Rosa C.A."/>
            <person name="Scheuner C."/>
            <person name="Sibirny A.A."/>
            <person name="Slot J.C."/>
            <person name="Stielow J.B."/>
            <person name="Sun H."/>
            <person name="Kurtzman C.P."/>
            <person name="Blackwell M."/>
            <person name="Grigoriev I.V."/>
            <person name="Jeffries T.W."/>
        </authorList>
    </citation>
    <scope>NUCLEOTIDE SEQUENCE [LARGE SCALE GENOMIC DNA]</scope>
    <source>
        <strain evidence="7 8">NRRL Y-11557</strain>
    </source>
</reference>
<name>A0A1E3Q011_LIPST</name>
<dbReference type="Proteomes" id="UP000094385">
    <property type="component" value="Unassembled WGS sequence"/>
</dbReference>
<protein>
    <recommendedName>
        <fullName evidence="6">Major facilitator superfamily (MFS) profile domain-containing protein</fullName>
    </recommendedName>
</protein>
<dbReference type="FunFam" id="1.20.1250.20:FF:000011">
    <property type="entry name" value="MFS multidrug transporter, putative"/>
    <property type="match status" value="1"/>
</dbReference>
<evidence type="ECO:0000256" key="2">
    <source>
        <dbReference type="ARBA" id="ARBA00022692"/>
    </source>
</evidence>
<feature type="transmembrane region" description="Helical" evidence="5">
    <location>
        <begin position="268"/>
        <end position="288"/>
    </location>
</feature>
<feature type="domain" description="Major facilitator superfamily (MFS) profile" evidence="6">
    <location>
        <begin position="112"/>
        <end position="548"/>
    </location>
</feature>
<feature type="transmembrane region" description="Helical" evidence="5">
    <location>
        <begin position="204"/>
        <end position="223"/>
    </location>
</feature>
<dbReference type="Gene3D" id="1.20.1250.20">
    <property type="entry name" value="MFS general substrate transporter like domains"/>
    <property type="match status" value="1"/>
</dbReference>
<evidence type="ECO:0000313" key="7">
    <source>
        <dbReference type="EMBL" id="ODQ71025.1"/>
    </source>
</evidence>
<dbReference type="InterPro" id="IPR020846">
    <property type="entry name" value="MFS_dom"/>
</dbReference>
<dbReference type="PANTHER" id="PTHR23502:SF23">
    <property type="entry name" value="FLUCONAZOLE RESISTANCE PROTEIN 1"/>
    <property type="match status" value="1"/>
</dbReference>
<evidence type="ECO:0000259" key="6">
    <source>
        <dbReference type="PROSITE" id="PS50850"/>
    </source>
</evidence>
<dbReference type="InterPro" id="IPR011701">
    <property type="entry name" value="MFS"/>
</dbReference>
<dbReference type="GO" id="GO:1990961">
    <property type="term" value="P:xenobiotic detoxification by transmembrane export across the plasma membrane"/>
    <property type="evidence" value="ECO:0007669"/>
    <property type="project" value="TreeGrafter"/>
</dbReference>
<dbReference type="CDD" id="cd17323">
    <property type="entry name" value="MFS_Tpo1_MDR_like"/>
    <property type="match status" value="1"/>
</dbReference>
<keyword evidence="2 5" id="KW-0812">Transmembrane</keyword>
<keyword evidence="8" id="KW-1185">Reference proteome</keyword>
<evidence type="ECO:0000256" key="4">
    <source>
        <dbReference type="ARBA" id="ARBA00023136"/>
    </source>
</evidence>
<feature type="transmembrane region" description="Helical" evidence="5">
    <location>
        <begin position="448"/>
        <end position="472"/>
    </location>
</feature>
<keyword evidence="4 5" id="KW-0472">Membrane</keyword>
<gene>
    <name evidence="7" type="ORF">LIPSTDRAFT_73613</name>
</gene>
<dbReference type="Pfam" id="PF07690">
    <property type="entry name" value="MFS_1"/>
    <property type="match status" value="1"/>
</dbReference>
<feature type="transmembrane region" description="Helical" evidence="5">
    <location>
        <begin position="492"/>
        <end position="513"/>
    </location>
</feature>
<feature type="transmembrane region" description="Helical" evidence="5">
    <location>
        <begin position="346"/>
        <end position="365"/>
    </location>
</feature>